<dbReference type="InterPro" id="IPR038731">
    <property type="entry name" value="RgtA/B/C-like"/>
</dbReference>
<dbReference type="eggNOG" id="COG1807">
    <property type="taxonomic scope" value="Bacteria"/>
</dbReference>
<dbReference type="InterPro" id="IPR050297">
    <property type="entry name" value="LipidA_mod_glycosyltrf_83"/>
</dbReference>
<protein>
    <submittedName>
        <fullName evidence="10">Glycosyl transferase family 39</fullName>
    </submittedName>
</protein>
<evidence type="ECO:0000313" key="11">
    <source>
        <dbReference type="Proteomes" id="UP000002724"/>
    </source>
</evidence>
<dbReference type="CAZy" id="GT83">
    <property type="family name" value="Glycosyltransferase Family 83"/>
</dbReference>
<feature type="transmembrane region" description="Helical" evidence="8">
    <location>
        <begin position="297"/>
        <end position="314"/>
    </location>
</feature>
<gene>
    <name evidence="10" type="ordered locus">Ppha_2202</name>
</gene>
<keyword evidence="4 10" id="KW-0808">Transferase</keyword>
<dbReference type="Proteomes" id="UP000002724">
    <property type="component" value="Chromosome"/>
</dbReference>
<dbReference type="OrthoDB" id="9792789at2"/>
<feature type="transmembrane region" description="Helical" evidence="8">
    <location>
        <begin position="165"/>
        <end position="198"/>
    </location>
</feature>
<feature type="transmembrane region" description="Helical" evidence="8">
    <location>
        <begin position="416"/>
        <end position="435"/>
    </location>
</feature>
<evidence type="ECO:0000256" key="6">
    <source>
        <dbReference type="ARBA" id="ARBA00022989"/>
    </source>
</evidence>
<evidence type="ECO:0000256" key="8">
    <source>
        <dbReference type="SAM" id="Phobius"/>
    </source>
</evidence>
<dbReference type="STRING" id="324925.Ppha_2202"/>
<dbReference type="HOGENOM" id="CLU_019200_0_1_10"/>
<feature type="transmembrane region" description="Helical" evidence="8">
    <location>
        <begin position="320"/>
        <end position="336"/>
    </location>
</feature>
<dbReference type="RefSeq" id="WP_012508876.1">
    <property type="nucleotide sequence ID" value="NC_011060.1"/>
</dbReference>
<proteinExistence type="predicted"/>
<sequence precursor="true">MTPYTTKSETGWFLAALIILILVSFFLGLGSAPLFDVDEGAFSEATREMMISKNYLTTWLNGAPRFDKPILIYWLQLASVRVFGLSEFAFRLPSALAGSAWALSIFLFVRKEIGNRQAFLAAAMMVLSMQVMVIAKAAIADGLLNCFLAITMFGLLHHYKTGSKLALHLSFAAAGFGMLTKGPIALIIPLAVTFLFSLQERSLKQWLRMIVNPTGIILFLAIALPWYLLEYLDQGMAFVEGFFFKHNISRFNSSFEGHSGSLFYYVPVIMLGLMPFTGLFFTLLFNIKPLLSDRMNRFLLIWFAFVFLFFSLSGTKLPHYMIYGYTPLFILMARVVPMNRHPKSLALWPLLLLAAFASLPLLLQVALQKIDDSYIRAIVEGGVLLTDQNYLLIIGAAMAGVSAIPFLPRFSLEGKLVATGVIFALLINLYLMPFAGKLMQEPVKEAALMAKKRGYKIVMWKTYNPSFLVYSESFVEKRMPEPGEIALTTVKELRTFDNPAVLYRKNGIVLVKLRP</sequence>
<dbReference type="Pfam" id="PF13231">
    <property type="entry name" value="PMT_2"/>
    <property type="match status" value="1"/>
</dbReference>
<evidence type="ECO:0000256" key="3">
    <source>
        <dbReference type="ARBA" id="ARBA00022676"/>
    </source>
</evidence>
<feature type="transmembrane region" description="Helical" evidence="8">
    <location>
        <begin position="262"/>
        <end position="285"/>
    </location>
</feature>
<evidence type="ECO:0000256" key="5">
    <source>
        <dbReference type="ARBA" id="ARBA00022692"/>
    </source>
</evidence>
<evidence type="ECO:0000256" key="7">
    <source>
        <dbReference type="ARBA" id="ARBA00023136"/>
    </source>
</evidence>
<accession>B4SDN2</accession>
<feature type="domain" description="Glycosyltransferase RgtA/B/C/D-like" evidence="9">
    <location>
        <begin position="67"/>
        <end position="226"/>
    </location>
</feature>
<organism evidence="10 11">
    <name type="scientific">Pelodictyon phaeoclathratiforme (strain DSM 5477 / BU-1)</name>
    <dbReference type="NCBI Taxonomy" id="324925"/>
    <lineage>
        <taxon>Bacteria</taxon>
        <taxon>Pseudomonadati</taxon>
        <taxon>Chlorobiota</taxon>
        <taxon>Chlorobiia</taxon>
        <taxon>Chlorobiales</taxon>
        <taxon>Chlorobiaceae</taxon>
        <taxon>Chlorobium/Pelodictyon group</taxon>
        <taxon>Pelodictyon</taxon>
    </lineage>
</organism>
<keyword evidence="7 8" id="KW-0472">Membrane</keyword>
<dbReference type="PANTHER" id="PTHR33908:SF3">
    <property type="entry name" value="UNDECAPRENYL PHOSPHATE-ALPHA-4-AMINO-4-DEOXY-L-ARABINOSE ARABINOSYL TRANSFERASE"/>
    <property type="match status" value="1"/>
</dbReference>
<dbReference type="GO" id="GO:0016763">
    <property type="term" value="F:pentosyltransferase activity"/>
    <property type="evidence" value="ECO:0007669"/>
    <property type="project" value="TreeGrafter"/>
</dbReference>
<feature type="transmembrane region" description="Helical" evidence="8">
    <location>
        <begin position="348"/>
        <end position="370"/>
    </location>
</feature>
<evidence type="ECO:0000256" key="1">
    <source>
        <dbReference type="ARBA" id="ARBA00004651"/>
    </source>
</evidence>
<dbReference type="KEGG" id="pph:Ppha_2202"/>
<dbReference type="GO" id="GO:0009103">
    <property type="term" value="P:lipopolysaccharide biosynthetic process"/>
    <property type="evidence" value="ECO:0007669"/>
    <property type="project" value="UniProtKB-ARBA"/>
</dbReference>
<name>B4SDN2_PELPB</name>
<feature type="transmembrane region" description="Helical" evidence="8">
    <location>
        <begin position="390"/>
        <end position="407"/>
    </location>
</feature>
<dbReference type="AlphaFoldDB" id="B4SDN2"/>
<feature type="transmembrane region" description="Helical" evidence="8">
    <location>
        <begin position="88"/>
        <end position="108"/>
    </location>
</feature>
<feature type="transmembrane region" description="Helical" evidence="8">
    <location>
        <begin position="210"/>
        <end position="229"/>
    </location>
</feature>
<dbReference type="EMBL" id="CP001110">
    <property type="protein sequence ID" value="ACF44400.1"/>
    <property type="molecule type" value="Genomic_DNA"/>
</dbReference>
<comment type="subcellular location">
    <subcellularLocation>
        <location evidence="1">Cell membrane</location>
        <topology evidence="1">Multi-pass membrane protein</topology>
    </subcellularLocation>
</comment>
<keyword evidence="5 8" id="KW-0812">Transmembrane</keyword>
<evidence type="ECO:0000313" key="10">
    <source>
        <dbReference type="EMBL" id="ACF44400.1"/>
    </source>
</evidence>
<keyword evidence="3" id="KW-0328">Glycosyltransferase</keyword>
<feature type="transmembrane region" description="Helical" evidence="8">
    <location>
        <begin position="120"/>
        <end position="153"/>
    </location>
</feature>
<keyword evidence="11" id="KW-1185">Reference proteome</keyword>
<dbReference type="PANTHER" id="PTHR33908">
    <property type="entry name" value="MANNOSYLTRANSFERASE YKCB-RELATED"/>
    <property type="match status" value="1"/>
</dbReference>
<keyword evidence="2" id="KW-1003">Cell membrane</keyword>
<reference evidence="10 11" key="1">
    <citation type="submission" date="2008-06" db="EMBL/GenBank/DDBJ databases">
        <title>Complete sequence of Pelodictyon phaeoclathratiforme BU-1.</title>
        <authorList>
            <consortium name="US DOE Joint Genome Institute"/>
            <person name="Lucas S."/>
            <person name="Copeland A."/>
            <person name="Lapidus A."/>
            <person name="Glavina del Rio T."/>
            <person name="Dalin E."/>
            <person name="Tice H."/>
            <person name="Bruce D."/>
            <person name="Goodwin L."/>
            <person name="Pitluck S."/>
            <person name="Schmutz J."/>
            <person name="Larimer F."/>
            <person name="Land M."/>
            <person name="Hauser L."/>
            <person name="Kyrpides N."/>
            <person name="Mikhailova N."/>
            <person name="Liu Z."/>
            <person name="Li T."/>
            <person name="Zhao F."/>
            <person name="Overmann J."/>
            <person name="Bryant D.A."/>
            <person name="Richardson P."/>
        </authorList>
    </citation>
    <scope>NUCLEOTIDE SEQUENCE [LARGE SCALE GENOMIC DNA]</scope>
    <source>
        <strain evidence="11">DSM 5477 / BU-1</strain>
    </source>
</reference>
<evidence type="ECO:0000256" key="2">
    <source>
        <dbReference type="ARBA" id="ARBA00022475"/>
    </source>
</evidence>
<dbReference type="GO" id="GO:0005886">
    <property type="term" value="C:plasma membrane"/>
    <property type="evidence" value="ECO:0007669"/>
    <property type="project" value="UniProtKB-SubCell"/>
</dbReference>
<evidence type="ECO:0000256" key="4">
    <source>
        <dbReference type="ARBA" id="ARBA00022679"/>
    </source>
</evidence>
<dbReference type="GO" id="GO:0010041">
    <property type="term" value="P:response to iron(III) ion"/>
    <property type="evidence" value="ECO:0007669"/>
    <property type="project" value="TreeGrafter"/>
</dbReference>
<feature type="transmembrane region" description="Helical" evidence="8">
    <location>
        <begin position="12"/>
        <end position="35"/>
    </location>
</feature>
<evidence type="ECO:0000259" key="9">
    <source>
        <dbReference type="Pfam" id="PF13231"/>
    </source>
</evidence>
<keyword evidence="6 8" id="KW-1133">Transmembrane helix</keyword>